<keyword evidence="2" id="KW-1185">Reference proteome</keyword>
<evidence type="ECO:0000313" key="2">
    <source>
        <dbReference type="Proteomes" id="UP001215598"/>
    </source>
</evidence>
<accession>A0AAD7K2T7</accession>
<sequence>MQNVLSISSMSFFRRPNPRLLVFLLLLASVGYYTNRLTDPPRPSRSPPQTRQNDANFDLPLAEVADPVQMQMHVQAPVTVTVMPPPATITVEVEAPQATVTVTNEVFIPKAEIPSEPLLLTGPPTMLFKDNLRPDVKYITSWPGSGFTNDVMAYMNLLYLALLSQRVPVLPFFTPTHVKKVGTIDFGEVFDIPRLSQAIGHPVLEWWQVKDRDSKLVEPIGCWNIWQAVSSQNKGPHFTSGPQRMHLDVSWTVAPKWIKLFQGDEQHARFTSLMALTFPEMRRKSLSTPAKSPILKQQLPPDESMTCFDNMYWMANTEAHELGHDYSTAWRFIGTNLHFAPRVEELAHQYLREAFTLGPSEPIPPYIAIHVRHNDFKTWCRVPIEECFAPLSAYKRRVDEVQAELLATKGITVARVIVTSDEKNSSWWDETASYGWQHLNHTLTGATYGNWYPLLIDAAIQSAGAGFVGTDLSTVSLLAKLRVNTWQGGATRMVKWGKLGADDH</sequence>
<comment type="caution">
    <text evidence="1">The sequence shown here is derived from an EMBL/GenBank/DDBJ whole genome shotgun (WGS) entry which is preliminary data.</text>
</comment>
<name>A0AAD7K2T7_9AGAR</name>
<dbReference type="Proteomes" id="UP001215598">
    <property type="component" value="Unassembled WGS sequence"/>
</dbReference>
<reference evidence="1" key="1">
    <citation type="submission" date="2023-03" db="EMBL/GenBank/DDBJ databases">
        <title>Massive genome expansion in bonnet fungi (Mycena s.s.) driven by repeated elements and novel gene families across ecological guilds.</title>
        <authorList>
            <consortium name="Lawrence Berkeley National Laboratory"/>
            <person name="Harder C.B."/>
            <person name="Miyauchi S."/>
            <person name="Viragh M."/>
            <person name="Kuo A."/>
            <person name="Thoen E."/>
            <person name="Andreopoulos B."/>
            <person name="Lu D."/>
            <person name="Skrede I."/>
            <person name="Drula E."/>
            <person name="Henrissat B."/>
            <person name="Morin E."/>
            <person name="Kohler A."/>
            <person name="Barry K."/>
            <person name="LaButti K."/>
            <person name="Morin E."/>
            <person name="Salamov A."/>
            <person name="Lipzen A."/>
            <person name="Mereny Z."/>
            <person name="Hegedus B."/>
            <person name="Baldrian P."/>
            <person name="Stursova M."/>
            <person name="Weitz H."/>
            <person name="Taylor A."/>
            <person name="Grigoriev I.V."/>
            <person name="Nagy L.G."/>
            <person name="Martin F."/>
            <person name="Kauserud H."/>
        </authorList>
    </citation>
    <scope>NUCLEOTIDE SEQUENCE</scope>
    <source>
        <strain evidence="1">CBHHK182m</strain>
    </source>
</reference>
<evidence type="ECO:0000313" key="1">
    <source>
        <dbReference type="EMBL" id="KAJ7777023.1"/>
    </source>
</evidence>
<organism evidence="1 2">
    <name type="scientific">Mycena metata</name>
    <dbReference type="NCBI Taxonomy" id="1033252"/>
    <lineage>
        <taxon>Eukaryota</taxon>
        <taxon>Fungi</taxon>
        <taxon>Dikarya</taxon>
        <taxon>Basidiomycota</taxon>
        <taxon>Agaricomycotina</taxon>
        <taxon>Agaricomycetes</taxon>
        <taxon>Agaricomycetidae</taxon>
        <taxon>Agaricales</taxon>
        <taxon>Marasmiineae</taxon>
        <taxon>Mycenaceae</taxon>
        <taxon>Mycena</taxon>
    </lineage>
</organism>
<protein>
    <submittedName>
        <fullName evidence="1">Uncharacterized protein</fullName>
    </submittedName>
</protein>
<dbReference type="Gene3D" id="3.40.50.11350">
    <property type="match status" value="1"/>
</dbReference>
<dbReference type="AlphaFoldDB" id="A0AAD7K2T7"/>
<dbReference type="EMBL" id="JARKIB010000008">
    <property type="protein sequence ID" value="KAJ7777023.1"/>
    <property type="molecule type" value="Genomic_DNA"/>
</dbReference>
<dbReference type="CDD" id="cd11296">
    <property type="entry name" value="O-FucT_like"/>
    <property type="match status" value="1"/>
</dbReference>
<proteinExistence type="predicted"/>
<gene>
    <name evidence="1" type="ORF">B0H16DRAFT_945897</name>
</gene>